<proteinExistence type="predicted"/>
<evidence type="ECO:0000313" key="2">
    <source>
        <dbReference type="Proteomes" id="UP000240978"/>
    </source>
</evidence>
<protein>
    <submittedName>
        <fullName evidence="1">Uncharacterized protein</fullName>
    </submittedName>
</protein>
<dbReference type="Proteomes" id="UP000240978">
    <property type="component" value="Unassembled WGS sequence"/>
</dbReference>
<name>A0A2P8GQC2_9BACT</name>
<keyword evidence="2" id="KW-1185">Reference proteome</keyword>
<dbReference type="OrthoDB" id="645795at2"/>
<sequence length="408" mass="45306">MMVCILAFTGVEAQTVPPSLDKRVRVPMKQMNIISLGDMITAQTGFILSFNAQKIIAQKQLLLRQPSYSMHQLLTMIREATGSEYTIYQEHVIFHRTNNKDVITQVTASNQPRKQVTEKRLVATILRPKTTPAMHKTGIPASLTPATTMASNTDIAKKAVSDSSTLTPLNIITGSSKTFSNSPSYSLTAAAPVKLGIPTIKPTTPAFQRVTSPAKRQREPYIYERPGLFRPFVQAGFAADEALYANFQAKAGVTLAYGIVSWSTNFSVSGFRYGAGISYPVNNRWLIELEATTGKLFKETPIHTVSDTGATRPIVYVNSQLQRINLFVQRRIASHLSVHAGPVFNRLKSTYQLTTWPLPLATLRLIATTPEKNYVTIKPPYTLHRSSPDDREDISTWIGFQIGISYRL</sequence>
<accession>A0A2P8GQC2</accession>
<dbReference type="EMBL" id="PYGK01000001">
    <property type="protein sequence ID" value="PSL36157.1"/>
    <property type="molecule type" value="Genomic_DNA"/>
</dbReference>
<dbReference type="AlphaFoldDB" id="A0A2P8GQC2"/>
<dbReference type="RefSeq" id="WP_146154306.1">
    <property type="nucleotide sequence ID" value="NZ_PYGK01000001.1"/>
</dbReference>
<comment type="caution">
    <text evidence="1">The sequence shown here is derived from an EMBL/GenBank/DDBJ whole genome shotgun (WGS) entry which is preliminary data.</text>
</comment>
<evidence type="ECO:0000313" key="1">
    <source>
        <dbReference type="EMBL" id="PSL36157.1"/>
    </source>
</evidence>
<gene>
    <name evidence="1" type="ORF">CLV42_101926</name>
</gene>
<organism evidence="1 2">
    <name type="scientific">Chitinophaga ginsengisoli</name>
    <dbReference type="NCBI Taxonomy" id="363837"/>
    <lineage>
        <taxon>Bacteria</taxon>
        <taxon>Pseudomonadati</taxon>
        <taxon>Bacteroidota</taxon>
        <taxon>Chitinophagia</taxon>
        <taxon>Chitinophagales</taxon>
        <taxon>Chitinophagaceae</taxon>
        <taxon>Chitinophaga</taxon>
    </lineage>
</organism>
<reference evidence="1 2" key="1">
    <citation type="submission" date="2018-03" db="EMBL/GenBank/DDBJ databases">
        <title>Genomic Encyclopedia of Archaeal and Bacterial Type Strains, Phase II (KMG-II): from individual species to whole genera.</title>
        <authorList>
            <person name="Goeker M."/>
        </authorList>
    </citation>
    <scope>NUCLEOTIDE SEQUENCE [LARGE SCALE GENOMIC DNA]</scope>
    <source>
        <strain evidence="1 2">DSM 18107</strain>
    </source>
</reference>